<protein>
    <submittedName>
        <fullName evidence="1">Uncharacterized protein</fullName>
    </submittedName>
</protein>
<dbReference type="OrthoDB" id="6408700at2759"/>
<dbReference type="EMBL" id="MTYJ01000363">
    <property type="protein sequence ID" value="OWA54006.1"/>
    <property type="molecule type" value="Genomic_DNA"/>
</dbReference>
<comment type="caution">
    <text evidence="1">The sequence shown here is derived from an EMBL/GenBank/DDBJ whole genome shotgun (WGS) entry which is preliminary data.</text>
</comment>
<evidence type="ECO:0000313" key="2">
    <source>
        <dbReference type="Proteomes" id="UP000192578"/>
    </source>
</evidence>
<dbReference type="AlphaFoldDB" id="A0A9X6RNT9"/>
<reference evidence="2" key="1">
    <citation type="submission" date="2017-01" db="EMBL/GenBank/DDBJ databases">
        <title>Comparative genomics of anhydrobiosis in the tardigrade Hypsibius dujardini.</title>
        <authorList>
            <person name="Yoshida Y."/>
            <person name="Koutsovoulos G."/>
            <person name="Laetsch D."/>
            <person name="Stevens L."/>
            <person name="Kumar S."/>
            <person name="Horikawa D."/>
            <person name="Ishino K."/>
            <person name="Komine S."/>
            <person name="Tomita M."/>
            <person name="Blaxter M."/>
            <person name="Arakawa K."/>
        </authorList>
    </citation>
    <scope>NUCLEOTIDE SEQUENCE [LARGE SCALE GENOMIC DNA]</scope>
    <source>
        <strain evidence="2">Z151</strain>
    </source>
</reference>
<name>A0A9X6RNT9_HYPEX</name>
<sequence>MNLLNKYLDARNPGSFGGIDRFFESVKGDVADKKQAQQLLEQLDPYSINKENRKRFPRNRVVVSNMTQQFQIDLADFRRYKDENKDYEKWGFPTTETVIAVPAGLYKEPKDLINVINNQVPLLEEVTLTNRISSSRTTETPAVTFYMTESSSPILRLKVASPLIMLNFPPGSETLKAMLGLQPQEKILKYPLLDNVLYQHPERLQSKTKKSECYLRTLNHGHGQHDEHLI</sequence>
<organism evidence="1 2">
    <name type="scientific">Hypsibius exemplaris</name>
    <name type="common">Freshwater tardigrade</name>
    <dbReference type="NCBI Taxonomy" id="2072580"/>
    <lineage>
        <taxon>Eukaryota</taxon>
        <taxon>Metazoa</taxon>
        <taxon>Ecdysozoa</taxon>
        <taxon>Tardigrada</taxon>
        <taxon>Eutardigrada</taxon>
        <taxon>Parachela</taxon>
        <taxon>Hypsibioidea</taxon>
        <taxon>Hypsibiidae</taxon>
        <taxon>Hypsibius</taxon>
    </lineage>
</organism>
<evidence type="ECO:0000313" key="1">
    <source>
        <dbReference type="EMBL" id="OWA54006.1"/>
    </source>
</evidence>
<accession>A0A9X6RNT9</accession>
<keyword evidence="2" id="KW-1185">Reference proteome</keyword>
<dbReference type="Proteomes" id="UP000192578">
    <property type="component" value="Unassembled WGS sequence"/>
</dbReference>
<gene>
    <name evidence="1" type="ORF">BV898_18429</name>
</gene>
<proteinExistence type="predicted"/>